<dbReference type="CDD" id="cd16917">
    <property type="entry name" value="HATPase_UhpB-NarQ-NarX-like"/>
    <property type="match status" value="1"/>
</dbReference>
<evidence type="ECO:0000256" key="1">
    <source>
        <dbReference type="ARBA" id="ARBA00000085"/>
    </source>
</evidence>
<comment type="caution">
    <text evidence="21">The sequence shown here is derived from an EMBL/GenBank/DDBJ whole genome shotgun (WGS) entry which is preliminary data.</text>
</comment>
<dbReference type="RefSeq" id="WP_235292763.1">
    <property type="nucleotide sequence ID" value="NZ_BSOH01000023.1"/>
</dbReference>
<dbReference type="InterPro" id="IPR050482">
    <property type="entry name" value="Sensor_HK_TwoCompSys"/>
</dbReference>
<proteinExistence type="predicted"/>
<dbReference type="EC" id="2.7.13.3" evidence="4"/>
<keyword evidence="11" id="KW-0547">Nucleotide-binding</keyword>
<evidence type="ECO:0000256" key="14">
    <source>
        <dbReference type="ARBA" id="ARBA00023004"/>
    </source>
</evidence>
<organism evidence="21 22">
    <name type="scientific">Portibacter lacus</name>
    <dbReference type="NCBI Taxonomy" id="1099794"/>
    <lineage>
        <taxon>Bacteria</taxon>
        <taxon>Pseudomonadati</taxon>
        <taxon>Bacteroidota</taxon>
        <taxon>Saprospiria</taxon>
        <taxon>Saprospirales</taxon>
        <taxon>Haliscomenobacteraceae</taxon>
        <taxon>Portibacter</taxon>
    </lineage>
</organism>
<evidence type="ECO:0000256" key="19">
    <source>
        <dbReference type="SAM" id="Phobius"/>
    </source>
</evidence>
<dbReference type="GO" id="GO:0046872">
    <property type="term" value="F:metal ion binding"/>
    <property type="evidence" value="ECO:0007669"/>
    <property type="project" value="UniProtKB-KW"/>
</dbReference>
<dbReference type="PANTHER" id="PTHR24421">
    <property type="entry name" value="NITRATE/NITRITE SENSOR PROTEIN NARX-RELATED"/>
    <property type="match status" value="1"/>
</dbReference>
<dbReference type="PANTHER" id="PTHR24421:SF10">
    <property type="entry name" value="NITRATE_NITRITE SENSOR PROTEIN NARQ"/>
    <property type="match status" value="1"/>
</dbReference>
<dbReference type="InterPro" id="IPR003594">
    <property type="entry name" value="HATPase_dom"/>
</dbReference>
<keyword evidence="22" id="KW-1185">Reference proteome</keyword>
<protein>
    <recommendedName>
        <fullName evidence="5">Oxygen sensor histidine kinase NreB</fullName>
        <ecNumber evidence="4">2.7.13.3</ecNumber>
    </recommendedName>
    <alternativeName>
        <fullName evidence="18">Nitrogen regulation protein B</fullName>
    </alternativeName>
</protein>
<reference evidence="21" key="1">
    <citation type="journal article" date="2014" name="Int. J. Syst. Evol. Microbiol.">
        <title>Complete genome sequence of Corynebacterium casei LMG S-19264T (=DSM 44701T), isolated from a smear-ripened cheese.</title>
        <authorList>
            <consortium name="US DOE Joint Genome Institute (JGI-PGF)"/>
            <person name="Walter F."/>
            <person name="Albersmeier A."/>
            <person name="Kalinowski J."/>
            <person name="Ruckert C."/>
        </authorList>
    </citation>
    <scope>NUCLEOTIDE SEQUENCE</scope>
    <source>
        <strain evidence="21">NBRC 108769</strain>
    </source>
</reference>
<evidence type="ECO:0000256" key="4">
    <source>
        <dbReference type="ARBA" id="ARBA00012438"/>
    </source>
</evidence>
<gene>
    <name evidence="21" type="ORF">GCM10007940_34310</name>
</gene>
<evidence type="ECO:0000313" key="22">
    <source>
        <dbReference type="Proteomes" id="UP001156666"/>
    </source>
</evidence>
<dbReference type="PRINTS" id="PR00344">
    <property type="entry name" value="BCTRLSENSOR"/>
</dbReference>
<dbReference type="Gene3D" id="1.25.40.10">
    <property type="entry name" value="Tetratricopeptide repeat domain"/>
    <property type="match status" value="2"/>
</dbReference>
<evidence type="ECO:0000256" key="17">
    <source>
        <dbReference type="ARBA" id="ARBA00024827"/>
    </source>
</evidence>
<keyword evidence="13" id="KW-0067">ATP-binding</keyword>
<dbReference type="InterPro" id="IPR004358">
    <property type="entry name" value="Sig_transdc_His_kin-like_C"/>
</dbReference>
<dbReference type="SUPFAM" id="SSF48452">
    <property type="entry name" value="TPR-like"/>
    <property type="match status" value="2"/>
</dbReference>
<dbReference type="Gene3D" id="1.20.5.1930">
    <property type="match status" value="1"/>
</dbReference>
<evidence type="ECO:0000256" key="2">
    <source>
        <dbReference type="ARBA" id="ARBA00001966"/>
    </source>
</evidence>
<keyword evidence="8" id="KW-0597">Phosphoprotein</keyword>
<dbReference type="Pfam" id="PF02518">
    <property type="entry name" value="HATPase_c"/>
    <property type="match status" value="1"/>
</dbReference>
<dbReference type="Proteomes" id="UP001156666">
    <property type="component" value="Unassembled WGS sequence"/>
</dbReference>
<accession>A0AA37SW43</accession>
<dbReference type="EMBL" id="BSOH01000023">
    <property type="protein sequence ID" value="GLR18815.1"/>
    <property type="molecule type" value="Genomic_DNA"/>
</dbReference>
<dbReference type="InterPro" id="IPR011990">
    <property type="entry name" value="TPR-like_helical_dom_sf"/>
</dbReference>
<dbReference type="GO" id="GO:0051539">
    <property type="term" value="F:4 iron, 4 sulfur cluster binding"/>
    <property type="evidence" value="ECO:0007669"/>
    <property type="project" value="UniProtKB-KW"/>
</dbReference>
<dbReference type="GO" id="GO:0016020">
    <property type="term" value="C:membrane"/>
    <property type="evidence" value="ECO:0007669"/>
    <property type="project" value="InterPro"/>
</dbReference>
<dbReference type="GO" id="GO:0000155">
    <property type="term" value="F:phosphorelay sensor kinase activity"/>
    <property type="evidence" value="ECO:0007669"/>
    <property type="project" value="InterPro"/>
</dbReference>
<comment type="catalytic activity">
    <reaction evidence="1">
        <text>ATP + protein L-histidine = ADP + protein N-phospho-L-histidine.</text>
        <dbReference type="EC" id="2.7.13.3"/>
    </reaction>
</comment>
<keyword evidence="6" id="KW-0004">4Fe-4S</keyword>
<dbReference type="SMART" id="SM00387">
    <property type="entry name" value="HATPase_c"/>
    <property type="match status" value="1"/>
</dbReference>
<keyword evidence="19" id="KW-0472">Membrane</keyword>
<name>A0AA37SW43_9BACT</name>
<dbReference type="InterPro" id="IPR019734">
    <property type="entry name" value="TPR_rpt"/>
</dbReference>
<feature type="domain" description="Histidine kinase" evidence="20">
    <location>
        <begin position="564"/>
        <end position="653"/>
    </location>
</feature>
<dbReference type="Gene3D" id="3.30.565.10">
    <property type="entry name" value="Histidine kinase-like ATPase, C-terminal domain"/>
    <property type="match status" value="1"/>
</dbReference>
<keyword evidence="19" id="KW-1133">Transmembrane helix</keyword>
<comment type="subcellular location">
    <subcellularLocation>
        <location evidence="3">Cytoplasm</location>
    </subcellularLocation>
</comment>
<evidence type="ECO:0000256" key="10">
    <source>
        <dbReference type="ARBA" id="ARBA00022723"/>
    </source>
</evidence>
<dbReference type="GO" id="GO:0005737">
    <property type="term" value="C:cytoplasm"/>
    <property type="evidence" value="ECO:0007669"/>
    <property type="project" value="UniProtKB-SubCell"/>
</dbReference>
<dbReference type="PROSITE" id="PS50109">
    <property type="entry name" value="HIS_KIN"/>
    <property type="match status" value="1"/>
</dbReference>
<evidence type="ECO:0000256" key="18">
    <source>
        <dbReference type="ARBA" id="ARBA00030800"/>
    </source>
</evidence>
<evidence type="ECO:0000256" key="6">
    <source>
        <dbReference type="ARBA" id="ARBA00022485"/>
    </source>
</evidence>
<feature type="transmembrane region" description="Helical" evidence="19">
    <location>
        <begin position="392"/>
        <end position="412"/>
    </location>
</feature>
<evidence type="ECO:0000256" key="15">
    <source>
        <dbReference type="ARBA" id="ARBA00023012"/>
    </source>
</evidence>
<evidence type="ECO:0000256" key="3">
    <source>
        <dbReference type="ARBA" id="ARBA00004496"/>
    </source>
</evidence>
<dbReference type="InterPro" id="IPR005467">
    <property type="entry name" value="His_kinase_dom"/>
</dbReference>
<dbReference type="SUPFAM" id="SSF55874">
    <property type="entry name" value="ATPase domain of HSP90 chaperone/DNA topoisomerase II/histidine kinase"/>
    <property type="match status" value="1"/>
</dbReference>
<evidence type="ECO:0000256" key="9">
    <source>
        <dbReference type="ARBA" id="ARBA00022679"/>
    </source>
</evidence>
<evidence type="ECO:0000256" key="8">
    <source>
        <dbReference type="ARBA" id="ARBA00022553"/>
    </source>
</evidence>
<comment type="cofactor">
    <cofactor evidence="2">
        <name>[4Fe-4S] cluster</name>
        <dbReference type="ChEBI" id="CHEBI:49883"/>
    </cofactor>
</comment>
<evidence type="ECO:0000256" key="11">
    <source>
        <dbReference type="ARBA" id="ARBA00022741"/>
    </source>
</evidence>
<keyword evidence="10" id="KW-0479">Metal-binding</keyword>
<sequence length="653" mass="74916">MKFIYLFLASIFIISFAKGQDQREIDSLRKNLADTNVDSLSHCLLDMARAFYHLDRDSSMHYNKLALENATLMEDKLHEARAKINIALIKIERNQPEEAEKILKQAIPLAEELQDEISLLMGYSNLGSLKHYGTDYEVAVNYYLKAGEYAKRLGNQYEISRVYYNIADVFNQNKIQDKRNQYYNLAIKHSKTSFPIVYVMACIQMAEYYSEINQDSSSFYLEKAFELEDQINAPQILLEMYSGKGGILAKNKEYELAHTAYQKSLEYAIQLQQDYYLTACYCNLGEIEMYRDNLEKGSNYFQLYQKHQSKSNNDYIAERCLFVWSTLEKNKGNYRLAYELLYERAEIVDSTYSLENRDLLTDLEVKYETATKQAALDQKQAEINARTYQRNLLFGGLGLSVLLGGSFIWGLFSRSKRDKKIALQEQDLNEQKIQTLEQEKKLLSMSSILEGQENERIRIAKDLHDGLGGLLTTVKAHFGKIQSEIEKVENLDIYNTANLMIDKAHDEVRRISHNLMPADLRAGGLPIAVRQLVHELRSIHETETDFELVGFNNTRINEKIELSVYRITQELINNLLKYADASNVFIQLSKFDKEIQIVVEDDGKGFNYNEALASSGLGLKSILSRVEQLNGHMDVVTSSGNGTSVTINIPLSL</sequence>
<evidence type="ECO:0000256" key="5">
    <source>
        <dbReference type="ARBA" id="ARBA00017322"/>
    </source>
</evidence>
<keyword evidence="9" id="KW-0808">Transferase</keyword>
<evidence type="ECO:0000313" key="21">
    <source>
        <dbReference type="EMBL" id="GLR18815.1"/>
    </source>
</evidence>
<keyword evidence="14" id="KW-0408">Iron</keyword>
<evidence type="ECO:0000256" key="7">
    <source>
        <dbReference type="ARBA" id="ARBA00022490"/>
    </source>
</evidence>
<keyword evidence="7" id="KW-0963">Cytoplasm</keyword>
<keyword evidence="15" id="KW-0902">Two-component regulatory system</keyword>
<dbReference type="InterPro" id="IPR036890">
    <property type="entry name" value="HATPase_C_sf"/>
</dbReference>
<dbReference type="GO" id="GO:0046983">
    <property type="term" value="F:protein dimerization activity"/>
    <property type="evidence" value="ECO:0007669"/>
    <property type="project" value="InterPro"/>
</dbReference>
<evidence type="ECO:0000256" key="16">
    <source>
        <dbReference type="ARBA" id="ARBA00023014"/>
    </source>
</evidence>
<dbReference type="AlphaFoldDB" id="A0AA37SW43"/>
<evidence type="ECO:0000256" key="12">
    <source>
        <dbReference type="ARBA" id="ARBA00022777"/>
    </source>
</evidence>
<evidence type="ECO:0000256" key="13">
    <source>
        <dbReference type="ARBA" id="ARBA00022840"/>
    </source>
</evidence>
<keyword evidence="12" id="KW-0418">Kinase</keyword>
<evidence type="ECO:0000259" key="20">
    <source>
        <dbReference type="PROSITE" id="PS50109"/>
    </source>
</evidence>
<keyword evidence="16" id="KW-0411">Iron-sulfur</keyword>
<dbReference type="GO" id="GO:0005524">
    <property type="term" value="F:ATP binding"/>
    <property type="evidence" value="ECO:0007669"/>
    <property type="project" value="UniProtKB-KW"/>
</dbReference>
<comment type="function">
    <text evidence="17">Member of the two-component regulatory system NreB/NreC involved in the control of dissimilatory nitrate/nitrite reduction in response to oxygen. NreB functions as a direct oxygen sensor histidine kinase which is autophosphorylated, in the absence of oxygen, probably at the conserved histidine residue, and transfers its phosphate group probably to a conserved aspartate residue of NreC. NreB/NreC activates the expression of the nitrate (narGHJI) and nitrite (nir) reductase operons, as well as the putative nitrate transporter gene narT.</text>
</comment>
<reference evidence="21" key="2">
    <citation type="submission" date="2023-01" db="EMBL/GenBank/DDBJ databases">
        <title>Draft genome sequence of Portibacter lacus strain NBRC 108769.</title>
        <authorList>
            <person name="Sun Q."/>
            <person name="Mori K."/>
        </authorList>
    </citation>
    <scope>NUCLEOTIDE SEQUENCE</scope>
    <source>
        <strain evidence="21">NBRC 108769</strain>
    </source>
</reference>
<dbReference type="InterPro" id="IPR011712">
    <property type="entry name" value="Sig_transdc_His_kin_sub3_dim/P"/>
</dbReference>
<keyword evidence="19" id="KW-0812">Transmembrane</keyword>
<dbReference type="SMART" id="SM00028">
    <property type="entry name" value="TPR"/>
    <property type="match status" value="3"/>
</dbReference>
<dbReference type="Pfam" id="PF07730">
    <property type="entry name" value="HisKA_3"/>
    <property type="match status" value="1"/>
</dbReference>